<dbReference type="GO" id="GO:0003964">
    <property type="term" value="F:RNA-directed DNA polymerase activity"/>
    <property type="evidence" value="ECO:0007669"/>
    <property type="project" value="UniProtKB-KW"/>
</dbReference>
<comment type="caution">
    <text evidence="2">The sequence shown here is derived from an EMBL/GenBank/DDBJ whole genome shotgun (WGS) entry which is preliminary data.</text>
</comment>
<name>A0A0A2KJ67_PENIT</name>
<feature type="domain" description="Reverse transcriptase Ty1/copia-type" evidence="1">
    <location>
        <begin position="14"/>
        <end position="125"/>
    </location>
</feature>
<evidence type="ECO:0000259" key="1">
    <source>
        <dbReference type="Pfam" id="PF07727"/>
    </source>
</evidence>
<dbReference type="Proteomes" id="UP000030104">
    <property type="component" value="Unassembled WGS sequence"/>
</dbReference>
<dbReference type="Pfam" id="PF07727">
    <property type="entry name" value="RVT_2"/>
    <property type="match status" value="1"/>
</dbReference>
<accession>A0A0A2KJ67</accession>
<evidence type="ECO:0000313" key="3">
    <source>
        <dbReference type="Proteomes" id="UP000030104"/>
    </source>
</evidence>
<dbReference type="OrthoDB" id="4356562at2759"/>
<keyword evidence="2" id="KW-0808">Transferase</keyword>
<protein>
    <submittedName>
        <fullName evidence="2">Reverse transcriptase, RNA-dependent DNA polymerase</fullName>
    </submittedName>
</protein>
<dbReference type="PhylomeDB" id="A0A0A2KJ67"/>
<dbReference type="PANTHER" id="PTHR11439:SF438">
    <property type="entry name" value="REVERSE TRANSCRIPTASE TY1_COPIA-TYPE DOMAIN-CONTAINING PROTEIN"/>
    <property type="match status" value="1"/>
</dbReference>
<keyword evidence="2" id="KW-0548">Nucleotidyltransferase</keyword>
<sequence>MTSDEKRATTLAAKTEATRVFKKLGLTQVPEDPCLFTADRIIVFFYVDDIIIVNHPTVRKEALKLREAIGHEWELRGLGEAQWFLGIRIIRDRKQGKLWLCQDSYLRSMGMKFGAIHRRRCDTPLPMEDLRPYDGKASPSEIHQYQQKIGAALHLDAIDRVISYLYQTRFFAIEYAADRGSEAVTSASDASFGDNADRKSSEGYLCTLFGGAVDWKAAKQRTVTTSTTEAELLALTEAGKTVQWWMRLFKEIGFDPEHPITIRCDNQQTVDLLRKEDPQLRTKLRHVDIHRHWLRQEVQEGRISVEWVPTAEMAADGLTKLLPRQKHQKFVEMLGLVDLRTHLSNHED</sequence>
<dbReference type="CDD" id="cd09272">
    <property type="entry name" value="RNase_HI_RT_Ty1"/>
    <property type="match status" value="1"/>
</dbReference>
<dbReference type="Gene3D" id="3.30.420.10">
    <property type="entry name" value="Ribonuclease H-like superfamily/Ribonuclease H"/>
    <property type="match status" value="1"/>
</dbReference>
<reference evidence="2 3" key="1">
    <citation type="journal article" date="2015" name="Mol. Plant Microbe Interact.">
        <title>Genome, transcriptome, and functional analyses of Penicillium expansum provide new insights into secondary metabolism and pathogenicity.</title>
        <authorList>
            <person name="Ballester A.R."/>
            <person name="Marcet-Houben M."/>
            <person name="Levin E."/>
            <person name="Sela N."/>
            <person name="Selma-Lazaro C."/>
            <person name="Carmona L."/>
            <person name="Wisniewski M."/>
            <person name="Droby S."/>
            <person name="Gonzalez-Candelas L."/>
            <person name="Gabaldon T."/>
        </authorList>
    </citation>
    <scope>NUCLEOTIDE SEQUENCE [LARGE SCALE GENOMIC DNA]</scope>
    <source>
        <strain evidence="2 3">PHI-1</strain>
    </source>
</reference>
<dbReference type="HOGENOM" id="CLU_001650_21_0_1"/>
<dbReference type="STRING" id="40296.A0A0A2KJ67"/>
<keyword evidence="2" id="KW-0695">RNA-directed DNA polymerase</keyword>
<dbReference type="AlphaFoldDB" id="A0A0A2KJ67"/>
<proteinExistence type="predicted"/>
<dbReference type="PANTHER" id="PTHR11439">
    <property type="entry name" value="GAG-POL-RELATED RETROTRANSPOSON"/>
    <property type="match status" value="1"/>
</dbReference>
<dbReference type="InterPro" id="IPR013103">
    <property type="entry name" value="RVT_2"/>
</dbReference>
<gene>
    <name evidence="2" type="ORF">PITC_022450</name>
</gene>
<organism evidence="2 3">
    <name type="scientific">Penicillium italicum</name>
    <name type="common">Blue mold</name>
    <dbReference type="NCBI Taxonomy" id="40296"/>
    <lineage>
        <taxon>Eukaryota</taxon>
        <taxon>Fungi</taxon>
        <taxon>Dikarya</taxon>
        <taxon>Ascomycota</taxon>
        <taxon>Pezizomycotina</taxon>
        <taxon>Eurotiomycetes</taxon>
        <taxon>Eurotiomycetidae</taxon>
        <taxon>Eurotiales</taxon>
        <taxon>Aspergillaceae</taxon>
        <taxon>Penicillium</taxon>
    </lineage>
</organism>
<dbReference type="EMBL" id="JQGA01001585">
    <property type="protein sequence ID" value="KGO64395.1"/>
    <property type="molecule type" value="Genomic_DNA"/>
</dbReference>
<dbReference type="OMA" id="ACHEATI"/>
<dbReference type="GO" id="GO:0003676">
    <property type="term" value="F:nucleic acid binding"/>
    <property type="evidence" value="ECO:0007669"/>
    <property type="project" value="InterPro"/>
</dbReference>
<evidence type="ECO:0000313" key="2">
    <source>
        <dbReference type="EMBL" id="KGO64395.1"/>
    </source>
</evidence>
<dbReference type="InterPro" id="IPR036397">
    <property type="entry name" value="RNaseH_sf"/>
</dbReference>
<keyword evidence="3" id="KW-1185">Reference proteome</keyword>